<gene>
    <name evidence="2" type="ORF">JKJ07_01975</name>
</gene>
<evidence type="ECO:0000313" key="2">
    <source>
        <dbReference type="EMBL" id="MBL7253071.1"/>
    </source>
</evidence>
<evidence type="ECO:0000256" key="1">
    <source>
        <dbReference type="SAM" id="Phobius"/>
    </source>
</evidence>
<dbReference type="RefSeq" id="WP_202989408.1">
    <property type="nucleotide sequence ID" value="NZ_JAENHO010000001.1"/>
</dbReference>
<proteinExistence type="predicted"/>
<reference evidence="2 3" key="1">
    <citation type="submission" date="2021-01" db="EMBL/GenBank/DDBJ databases">
        <title>Actinoplanes sp. nov. LDG1-01 isolated from lichen.</title>
        <authorList>
            <person name="Saeng-In P."/>
            <person name="Phongsopitanun W."/>
            <person name="Kanchanasin P."/>
            <person name="Yuki M."/>
            <person name="Kudo T."/>
            <person name="Ohkuma M."/>
            <person name="Tanasupawat S."/>
        </authorList>
    </citation>
    <scope>NUCLEOTIDE SEQUENCE [LARGE SCALE GENOMIC DNA]</scope>
    <source>
        <strain evidence="2 3">LDG1-01</strain>
    </source>
</reference>
<dbReference type="EMBL" id="JAENHO010000001">
    <property type="protein sequence ID" value="MBL7253071.1"/>
    <property type="molecule type" value="Genomic_DNA"/>
</dbReference>
<keyword evidence="1" id="KW-1133">Transmembrane helix</keyword>
<keyword evidence="1" id="KW-0812">Transmembrane</keyword>
<protein>
    <recommendedName>
        <fullName evidence="4">DUF4383 domain-containing protein</fullName>
    </recommendedName>
</protein>
<sequence length="149" mass="15504">MRKTYRVLAYVVAAEVVVQAIAIAWFVAGLGHWVTGGGVLDNAAMESDEIAFPEVYGVIVHGINGSIVVPVVALALLIVSFFAKIPGGVKWAVAVFVLTLVQGQLGYLGHEVPAVGGLHGLNALALFAVALITARRAPARQPRPEAAAV</sequence>
<feature type="transmembrane region" description="Helical" evidence="1">
    <location>
        <begin position="55"/>
        <end position="79"/>
    </location>
</feature>
<feature type="transmembrane region" description="Helical" evidence="1">
    <location>
        <begin position="7"/>
        <end position="35"/>
    </location>
</feature>
<keyword evidence="3" id="KW-1185">Reference proteome</keyword>
<dbReference type="Proteomes" id="UP000598996">
    <property type="component" value="Unassembled WGS sequence"/>
</dbReference>
<organism evidence="2 3">
    <name type="scientific">Paractinoplanes lichenicola</name>
    <dbReference type="NCBI Taxonomy" id="2802976"/>
    <lineage>
        <taxon>Bacteria</taxon>
        <taxon>Bacillati</taxon>
        <taxon>Actinomycetota</taxon>
        <taxon>Actinomycetes</taxon>
        <taxon>Micromonosporales</taxon>
        <taxon>Micromonosporaceae</taxon>
        <taxon>Paractinoplanes</taxon>
    </lineage>
</organism>
<evidence type="ECO:0000313" key="3">
    <source>
        <dbReference type="Proteomes" id="UP000598996"/>
    </source>
</evidence>
<evidence type="ECO:0008006" key="4">
    <source>
        <dbReference type="Google" id="ProtNLM"/>
    </source>
</evidence>
<feature type="transmembrane region" description="Helical" evidence="1">
    <location>
        <begin position="91"/>
        <end position="108"/>
    </location>
</feature>
<accession>A0ABS1VEH1</accession>
<name>A0ABS1VEH1_9ACTN</name>
<comment type="caution">
    <text evidence="2">The sequence shown here is derived from an EMBL/GenBank/DDBJ whole genome shotgun (WGS) entry which is preliminary data.</text>
</comment>
<feature type="transmembrane region" description="Helical" evidence="1">
    <location>
        <begin position="114"/>
        <end position="134"/>
    </location>
</feature>
<keyword evidence="1" id="KW-0472">Membrane</keyword>